<dbReference type="EMBL" id="SIHI01000001">
    <property type="protein sequence ID" value="TWT58525.1"/>
    <property type="molecule type" value="Genomic_DNA"/>
</dbReference>
<dbReference type="PANTHER" id="PTHR46832">
    <property type="entry name" value="5'-METHYLTHIOADENOSINE/S-ADENOSYLHOMOCYSTEINE NUCLEOSIDASE"/>
    <property type="match status" value="1"/>
</dbReference>
<dbReference type="RefSeq" id="WP_146508979.1">
    <property type="nucleotide sequence ID" value="NZ_SIHI01000001.1"/>
</dbReference>
<dbReference type="Pfam" id="PF01048">
    <property type="entry name" value="PNP_UDP_1"/>
    <property type="match status" value="2"/>
</dbReference>
<dbReference type="GO" id="GO:0005829">
    <property type="term" value="C:cytosol"/>
    <property type="evidence" value="ECO:0007669"/>
    <property type="project" value="TreeGrafter"/>
</dbReference>
<evidence type="ECO:0000259" key="1">
    <source>
        <dbReference type="Pfam" id="PF01048"/>
    </source>
</evidence>
<evidence type="ECO:0000313" key="2">
    <source>
        <dbReference type="EMBL" id="TWT58525.1"/>
    </source>
</evidence>
<dbReference type="GO" id="GO:0009116">
    <property type="term" value="P:nucleoside metabolic process"/>
    <property type="evidence" value="ECO:0007669"/>
    <property type="project" value="InterPro"/>
</dbReference>
<dbReference type="InterPro" id="IPR000845">
    <property type="entry name" value="Nucleoside_phosphorylase_d"/>
</dbReference>
<sequence length="263" mass="28307">MTVPPTNDRSESASVTVVVIAALSLETAPLLRQLDVRKSVNGNGFKFRNCFLDSTRVIVVEGGAGRERARGATNAAIDAFSPDWVLSVGLSGGLRESMKTGHIVVANEVVDSNGPQEIRIPIEMEDSPGEGLHVGRVCTVDRIVRTVEQKKQLRNATEAIAADMESLAVASTCRERQVPFMVIRSISDALDADLPSEVLAIFGNKGTIRAGALVGSLFKRPECVKDLWQIREQATSAAKSLATFLLGVFPQLTRSPKPDHSES</sequence>
<protein>
    <submittedName>
        <fullName evidence="2">5'-methylthioadenosine/S-adenosylhomocysteine nucleosidase</fullName>
        <ecNumber evidence="2">3.2.2.9</ecNumber>
    </submittedName>
</protein>
<dbReference type="GO" id="GO:0008930">
    <property type="term" value="F:methylthioadenosine nucleosidase activity"/>
    <property type="evidence" value="ECO:0007669"/>
    <property type="project" value="TreeGrafter"/>
</dbReference>
<comment type="caution">
    <text evidence="2">The sequence shown here is derived from an EMBL/GenBank/DDBJ whole genome shotgun (WGS) entry which is preliminary data.</text>
</comment>
<dbReference type="InterPro" id="IPR035994">
    <property type="entry name" value="Nucleoside_phosphorylase_sf"/>
</dbReference>
<accession>A0A5C5X8P9</accession>
<dbReference type="OrthoDB" id="261107at2"/>
<reference evidence="2 3" key="1">
    <citation type="submission" date="2019-02" db="EMBL/GenBank/DDBJ databases">
        <title>Deep-cultivation of Planctomycetes and their phenomic and genomic characterization uncovers novel biology.</title>
        <authorList>
            <person name="Wiegand S."/>
            <person name="Jogler M."/>
            <person name="Boedeker C."/>
            <person name="Pinto D."/>
            <person name="Vollmers J."/>
            <person name="Rivas-Marin E."/>
            <person name="Kohn T."/>
            <person name="Peeters S.H."/>
            <person name="Heuer A."/>
            <person name="Rast P."/>
            <person name="Oberbeckmann S."/>
            <person name="Bunk B."/>
            <person name="Jeske O."/>
            <person name="Meyerdierks A."/>
            <person name="Storesund J.E."/>
            <person name="Kallscheuer N."/>
            <person name="Luecker S."/>
            <person name="Lage O.M."/>
            <person name="Pohl T."/>
            <person name="Merkel B.J."/>
            <person name="Hornburger P."/>
            <person name="Mueller R.-W."/>
            <person name="Bruemmer F."/>
            <person name="Labrenz M."/>
            <person name="Spormann A.M."/>
            <person name="Op Den Camp H."/>
            <person name="Overmann J."/>
            <person name="Amann R."/>
            <person name="Jetten M.S.M."/>
            <person name="Mascher T."/>
            <person name="Medema M.H."/>
            <person name="Devos D.P."/>
            <person name="Kaster A.-K."/>
            <person name="Ovreas L."/>
            <person name="Rohde M."/>
            <person name="Galperin M.Y."/>
            <person name="Jogler C."/>
        </authorList>
    </citation>
    <scope>NUCLEOTIDE SEQUENCE [LARGE SCALE GENOMIC DNA]</scope>
    <source>
        <strain evidence="2 3">KOR42</strain>
    </source>
</reference>
<gene>
    <name evidence="2" type="primary">mtnN</name>
    <name evidence="2" type="ORF">KOR42_19050</name>
</gene>
<organism evidence="2 3">
    <name type="scientific">Thalassoglobus neptunius</name>
    <dbReference type="NCBI Taxonomy" id="1938619"/>
    <lineage>
        <taxon>Bacteria</taxon>
        <taxon>Pseudomonadati</taxon>
        <taxon>Planctomycetota</taxon>
        <taxon>Planctomycetia</taxon>
        <taxon>Planctomycetales</taxon>
        <taxon>Planctomycetaceae</taxon>
        <taxon>Thalassoglobus</taxon>
    </lineage>
</organism>
<dbReference type="AlphaFoldDB" id="A0A5C5X8P9"/>
<name>A0A5C5X8P9_9PLAN</name>
<keyword evidence="2" id="KW-0378">Hydrolase</keyword>
<proteinExistence type="predicted"/>
<dbReference type="GO" id="GO:0008782">
    <property type="term" value="F:adenosylhomocysteine nucleosidase activity"/>
    <property type="evidence" value="ECO:0007669"/>
    <property type="project" value="UniProtKB-EC"/>
</dbReference>
<dbReference type="GO" id="GO:0019284">
    <property type="term" value="P:L-methionine salvage from S-adenosylmethionine"/>
    <property type="evidence" value="ECO:0007669"/>
    <property type="project" value="TreeGrafter"/>
</dbReference>
<dbReference type="EC" id="3.2.2.9" evidence="2"/>
<dbReference type="SUPFAM" id="SSF53167">
    <property type="entry name" value="Purine and uridine phosphorylases"/>
    <property type="match status" value="1"/>
</dbReference>
<feature type="domain" description="Nucleoside phosphorylase" evidence="1">
    <location>
        <begin position="16"/>
        <end position="116"/>
    </location>
</feature>
<feature type="domain" description="Nucleoside phosphorylase" evidence="1">
    <location>
        <begin position="132"/>
        <end position="213"/>
    </location>
</feature>
<dbReference type="Gene3D" id="3.40.50.1580">
    <property type="entry name" value="Nucleoside phosphorylase domain"/>
    <property type="match status" value="1"/>
</dbReference>
<evidence type="ECO:0000313" key="3">
    <source>
        <dbReference type="Proteomes" id="UP000317243"/>
    </source>
</evidence>
<dbReference type="CDD" id="cd17877">
    <property type="entry name" value="NP_MTAN-like"/>
    <property type="match status" value="1"/>
</dbReference>
<keyword evidence="2" id="KW-0326">Glycosidase</keyword>
<dbReference type="PANTHER" id="PTHR46832:SF1">
    <property type="entry name" value="5'-METHYLTHIOADENOSINE_S-ADENOSYLHOMOCYSTEINE NUCLEOSIDASE"/>
    <property type="match status" value="1"/>
</dbReference>
<dbReference type="Proteomes" id="UP000317243">
    <property type="component" value="Unassembled WGS sequence"/>
</dbReference>
<keyword evidence="3" id="KW-1185">Reference proteome</keyword>